<name>A0A097EXJ7_9CAUD</name>
<dbReference type="InterPro" id="IPR051553">
    <property type="entry name" value="Ran_GTPase-activating"/>
</dbReference>
<organism evidence="1 2">
    <name type="scientific">Escherichia phage 121Q</name>
    <dbReference type="NCBI Taxonomy" id="1555202"/>
    <lineage>
        <taxon>Viruses</taxon>
        <taxon>Duplodnaviria</taxon>
        <taxon>Heunggongvirae</taxon>
        <taxon>Uroviricota</taxon>
        <taxon>Caudoviricetes</taxon>
        <taxon>Asteriusvirus</taxon>
        <taxon>Asteriusvirus av121Q</taxon>
    </lineage>
</organism>
<dbReference type="GeneID" id="22111276"/>
<dbReference type="SUPFAM" id="SSF50985">
    <property type="entry name" value="RCC1/BLIP-II"/>
    <property type="match status" value="1"/>
</dbReference>
<gene>
    <name evidence="1" type="primary">236</name>
    <name evidence="1" type="ORF">PBI_121Q_236</name>
</gene>
<dbReference type="PANTHER" id="PTHR45982">
    <property type="entry name" value="REGULATOR OF CHROMOSOME CONDENSATION"/>
    <property type="match status" value="1"/>
</dbReference>
<keyword evidence="2" id="KW-1185">Reference proteome</keyword>
<protein>
    <submittedName>
        <fullName evidence="1">Putative DNA condensation protein</fullName>
    </submittedName>
</protein>
<dbReference type="InterPro" id="IPR009091">
    <property type="entry name" value="RCC1/BLIP-II"/>
</dbReference>
<proteinExistence type="predicted"/>
<reference evidence="1 2" key="1">
    <citation type="submission" date="2014-09" db="EMBL/GenBank/DDBJ databases">
        <authorList>
            <person name="Lapin J.S."/>
            <person name="Pope W.H."/>
            <person name="Hua J."/>
            <person name="Ford M.E."/>
            <person name="Conway J.F."/>
            <person name="Hatfull G.F."/>
            <person name="Hendrix R.W."/>
        </authorList>
    </citation>
    <scope>NUCLEOTIDE SEQUENCE [LARGE SCALE GENOMIC DNA]</scope>
</reference>
<evidence type="ECO:0000313" key="1">
    <source>
        <dbReference type="EMBL" id="AIT14126.1"/>
    </source>
</evidence>
<dbReference type="Gene3D" id="2.130.10.30">
    <property type="entry name" value="Regulator of chromosome condensation 1/beta-lactamase-inhibitor protein II"/>
    <property type="match status" value="1"/>
</dbReference>
<evidence type="ECO:0000313" key="2">
    <source>
        <dbReference type="Proteomes" id="UP000029889"/>
    </source>
</evidence>
<dbReference type="EMBL" id="KM507819">
    <property type="protein sequence ID" value="AIT14126.1"/>
    <property type="molecule type" value="Genomic_DNA"/>
</dbReference>
<dbReference type="RefSeq" id="YP_009101823.1">
    <property type="nucleotide sequence ID" value="NC_025447.1"/>
</dbReference>
<sequence length="369" mass="39373">MLPFTRMVKYGNIAPEAPKIKKVLCGLDNLYVLYGDGSLYGCGVNTYLQLNVENTATRNTWILISEGVTDAWAGAYNILYLKGEEFIMHGVTTQLGTGNTMIPLGGLNVTSSFPHISNIKMISIGADTMHYVDASGSIVYGRGMNGNYSLGGGYSTAQSTFVSVVNTGANTVLDILGTQNNTLILTSNNELLGCGSSGYGSLGVSPGQYTTLVSRLTSVKLFGGNSTGTLAYSASNIYNAGWQYIGQLGNGITTNTQVYPFTFNSTPIDSKIHKISKSSSTSYVNMYATTEGKIYSTGEFGRNGSGGGLSRFTNTLTLDNYNPEKSSLYTCAHFSIVFDGNNQIYACGSFLYVPGPITTNSWSAITMPK</sequence>
<accession>A0A097EXJ7</accession>
<dbReference type="Proteomes" id="UP000029889">
    <property type="component" value="Segment"/>
</dbReference>
<dbReference type="KEGG" id="vg:22111276"/>
<dbReference type="SMR" id="A0A097EXJ7"/>
<dbReference type="PANTHER" id="PTHR45982:SF1">
    <property type="entry name" value="REGULATOR OF CHROMOSOME CONDENSATION"/>
    <property type="match status" value="1"/>
</dbReference>